<evidence type="ECO:0000313" key="1">
    <source>
        <dbReference type="EMBL" id="MED6226502.1"/>
    </source>
</evidence>
<evidence type="ECO:0000313" key="2">
    <source>
        <dbReference type="Proteomes" id="UP001341840"/>
    </source>
</evidence>
<keyword evidence="2" id="KW-1185">Reference proteome</keyword>
<dbReference type="EMBL" id="JASCZI010275444">
    <property type="protein sequence ID" value="MED6226502.1"/>
    <property type="molecule type" value="Genomic_DNA"/>
</dbReference>
<protein>
    <submittedName>
        <fullName evidence="1">Uncharacterized protein</fullName>
    </submittedName>
</protein>
<proteinExistence type="predicted"/>
<gene>
    <name evidence="1" type="ORF">PIB30_104348</name>
</gene>
<dbReference type="Proteomes" id="UP001341840">
    <property type="component" value="Unassembled WGS sequence"/>
</dbReference>
<name>A0ABU6ZX01_9FABA</name>
<feature type="non-terminal residue" evidence="1">
    <location>
        <position position="1"/>
    </location>
</feature>
<accession>A0ABU6ZX01</accession>
<comment type="caution">
    <text evidence="1">The sequence shown here is derived from an EMBL/GenBank/DDBJ whole genome shotgun (WGS) entry which is preliminary data.</text>
</comment>
<reference evidence="1 2" key="1">
    <citation type="journal article" date="2023" name="Plants (Basel)">
        <title>Bridging the Gap: Combining Genomics and Transcriptomics Approaches to Understand Stylosanthes scabra, an Orphan Legume from the Brazilian Caatinga.</title>
        <authorList>
            <person name="Ferreira-Neto J.R.C."/>
            <person name="da Silva M.D."/>
            <person name="Binneck E."/>
            <person name="de Melo N.F."/>
            <person name="da Silva R.H."/>
            <person name="de Melo A.L.T.M."/>
            <person name="Pandolfi V."/>
            <person name="Bustamante F.O."/>
            <person name="Brasileiro-Vidal A.C."/>
            <person name="Benko-Iseppon A.M."/>
        </authorList>
    </citation>
    <scope>NUCLEOTIDE SEQUENCE [LARGE SCALE GENOMIC DNA]</scope>
    <source>
        <tissue evidence="1">Leaves</tissue>
    </source>
</reference>
<organism evidence="1 2">
    <name type="scientific">Stylosanthes scabra</name>
    <dbReference type="NCBI Taxonomy" id="79078"/>
    <lineage>
        <taxon>Eukaryota</taxon>
        <taxon>Viridiplantae</taxon>
        <taxon>Streptophyta</taxon>
        <taxon>Embryophyta</taxon>
        <taxon>Tracheophyta</taxon>
        <taxon>Spermatophyta</taxon>
        <taxon>Magnoliopsida</taxon>
        <taxon>eudicotyledons</taxon>
        <taxon>Gunneridae</taxon>
        <taxon>Pentapetalae</taxon>
        <taxon>rosids</taxon>
        <taxon>fabids</taxon>
        <taxon>Fabales</taxon>
        <taxon>Fabaceae</taxon>
        <taxon>Papilionoideae</taxon>
        <taxon>50 kb inversion clade</taxon>
        <taxon>dalbergioids sensu lato</taxon>
        <taxon>Dalbergieae</taxon>
        <taxon>Pterocarpus clade</taxon>
        <taxon>Stylosanthes</taxon>
    </lineage>
</organism>
<sequence>IEFGLHGGLTLAPILEIPILAVNLGVLRVQVAWATREAAQATLLLAEVARATSNLAVRNKLRTELLSLQLSC</sequence>